<name>A0A178Z8F0_9EURO</name>
<dbReference type="RefSeq" id="XP_018689414.1">
    <property type="nucleotide sequence ID" value="XM_018841705.1"/>
</dbReference>
<dbReference type="STRING" id="1367422.A0A178Z8F0"/>
<dbReference type="OrthoDB" id="10615164at2759"/>
<proteinExistence type="predicted"/>
<reference evidence="1 2" key="1">
    <citation type="submission" date="2016-04" db="EMBL/GenBank/DDBJ databases">
        <title>Draft genome of Fonsecaea erecta CBS 125763.</title>
        <authorList>
            <person name="Weiss V.A."/>
            <person name="Vicente V.A."/>
            <person name="Raittz R.T."/>
            <person name="Moreno L.F."/>
            <person name="De Souza E.M."/>
            <person name="Pedrosa F.O."/>
            <person name="Steffens M.B."/>
            <person name="Faoro H."/>
            <person name="Tadra-Sfeir M.Z."/>
            <person name="Najafzadeh M.J."/>
            <person name="Felipe M.S."/>
            <person name="Teixeira M."/>
            <person name="Sun J."/>
            <person name="Xi L."/>
            <person name="Gomes R."/>
            <person name="De Azevedo C.M."/>
            <person name="Salgado C.G."/>
            <person name="Da Silva M.B."/>
            <person name="Nascimento M.F."/>
            <person name="Queiroz-Telles F."/>
            <person name="Attili D.S."/>
            <person name="Gorbushina A."/>
        </authorList>
    </citation>
    <scope>NUCLEOTIDE SEQUENCE [LARGE SCALE GENOMIC DNA]</scope>
    <source>
        <strain evidence="1 2">CBS 125763</strain>
    </source>
</reference>
<evidence type="ECO:0000313" key="1">
    <source>
        <dbReference type="EMBL" id="OAP56047.1"/>
    </source>
</evidence>
<comment type="caution">
    <text evidence="1">The sequence shown here is derived from an EMBL/GenBank/DDBJ whole genome shotgun (WGS) entry which is preliminary data.</text>
</comment>
<dbReference type="EMBL" id="LVYI01000010">
    <property type="protein sequence ID" value="OAP56047.1"/>
    <property type="molecule type" value="Genomic_DNA"/>
</dbReference>
<evidence type="ECO:0000313" key="2">
    <source>
        <dbReference type="Proteomes" id="UP000078343"/>
    </source>
</evidence>
<dbReference type="GeneID" id="30014367"/>
<keyword evidence="2" id="KW-1185">Reference proteome</keyword>
<protein>
    <submittedName>
        <fullName evidence="1">Uncharacterized protein</fullName>
    </submittedName>
</protein>
<gene>
    <name evidence="1" type="ORF">AYL99_10199</name>
</gene>
<organism evidence="1 2">
    <name type="scientific">Fonsecaea erecta</name>
    <dbReference type="NCBI Taxonomy" id="1367422"/>
    <lineage>
        <taxon>Eukaryota</taxon>
        <taxon>Fungi</taxon>
        <taxon>Dikarya</taxon>
        <taxon>Ascomycota</taxon>
        <taxon>Pezizomycotina</taxon>
        <taxon>Eurotiomycetes</taxon>
        <taxon>Chaetothyriomycetidae</taxon>
        <taxon>Chaetothyriales</taxon>
        <taxon>Herpotrichiellaceae</taxon>
        <taxon>Fonsecaea</taxon>
    </lineage>
</organism>
<sequence>MKARGLPDDVRQKLTAEAREFALQTDRMRYLTSLYIYFGGPHAFQQIRDAFSALCRAEKSDCTTIGGRVRALAAMENAHHFGRRAVHLGLDLDRERETRIARERRQP</sequence>
<dbReference type="AlphaFoldDB" id="A0A178Z8F0"/>
<accession>A0A178Z8F0</accession>
<dbReference type="Proteomes" id="UP000078343">
    <property type="component" value="Unassembled WGS sequence"/>
</dbReference>